<keyword evidence="9" id="KW-1185">Reference proteome</keyword>
<dbReference type="InterPro" id="IPR007741">
    <property type="entry name" value="Ribosomal_mL43/mS25/NADH_DH"/>
</dbReference>
<protein>
    <submittedName>
        <fullName evidence="8">2650_t:CDS:1</fullName>
    </submittedName>
</protein>
<organism evidence="8 9">
    <name type="scientific">Diversispora eburnea</name>
    <dbReference type="NCBI Taxonomy" id="1213867"/>
    <lineage>
        <taxon>Eukaryota</taxon>
        <taxon>Fungi</taxon>
        <taxon>Fungi incertae sedis</taxon>
        <taxon>Mucoromycota</taxon>
        <taxon>Glomeromycotina</taxon>
        <taxon>Glomeromycetes</taxon>
        <taxon>Diversisporales</taxon>
        <taxon>Diversisporaceae</taxon>
        <taxon>Diversispora</taxon>
    </lineage>
</organism>
<accession>A0A9N8ZLB4</accession>
<dbReference type="GO" id="GO:0003735">
    <property type="term" value="F:structural constituent of ribosome"/>
    <property type="evidence" value="ECO:0007669"/>
    <property type="project" value="InterPro"/>
</dbReference>
<dbReference type="GO" id="GO:0005840">
    <property type="term" value="C:ribosome"/>
    <property type="evidence" value="ECO:0007669"/>
    <property type="project" value="UniProtKB-KW"/>
</dbReference>
<evidence type="ECO:0000313" key="8">
    <source>
        <dbReference type="EMBL" id="CAG8499674.1"/>
    </source>
</evidence>
<feature type="signal peptide" evidence="6">
    <location>
        <begin position="1"/>
        <end position="21"/>
    </location>
</feature>
<evidence type="ECO:0000313" key="9">
    <source>
        <dbReference type="Proteomes" id="UP000789706"/>
    </source>
</evidence>
<evidence type="ECO:0000256" key="3">
    <source>
        <dbReference type="ARBA" id="ARBA00023128"/>
    </source>
</evidence>
<proteinExistence type="predicted"/>
<dbReference type="GO" id="GO:0005739">
    <property type="term" value="C:mitochondrion"/>
    <property type="evidence" value="ECO:0007669"/>
    <property type="project" value="UniProtKB-SubCell"/>
</dbReference>
<gene>
    <name evidence="8" type="ORF">DEBURN_LOCUS4609</name>
</gene>
<feature type="compositionally biased region" description="Polar residues" evidence="5">
    <location>
        <begin position="56"/>
        <end position="65"/>
    </location>
</feature>
<dbReference type="GO" id="GO:1990904">
    <property type="term" value="C:ribonucleoprotein complex"/>
    <property type="evidence" value="ECO:0007669"/>
    <property type="project" value="UniProtKB-KW"/>
</dbReference>
<keyword evidence="2" id="KW-0689">Ribosomal protein</keyword>
<dbReference type="OrthoDB" id="1696305at2759"/>
<dbReference type="Proteomes" id="UP000789706">
    <property type="component" value="Unassembled WGS sequence"/>
</dbReference>
<reference evidence="8" key="1">
    <citation type="submission" date="2021-06" db="EMBL/GenBank/DDBJ databases">
        <authorList>
            <person name="Kallberg Y."/>
            <person name="Tangrot J."/>
            <person name="Rosling A."/>
        </authorList>
    </citation>
    <scope>NUCLEOTIDE SEQUENCE</scope>
    <source>
        <strain evidence="8">AZ414A</strain>
    </source>
</reference>
<evidence type="ECO:0000256" key="6">
    <source>
        <dbReference type="SAM" id="SignalP"/>
    </source>
</evidence>
<dbReference type="Pfam" id="PF05047">
    <property type="entry name" value="L51_S25_CI-B8"/>
    <property type="match status" value="1"/>
</dbReference>
<feature type="compositionally biased region" description="Basic and acidic residues" evidence="5">
    <location>
        <begin position="39"/>
        <end position="54"/>
    </location>
</feature>
<evidence type="ECO:0000256" key="5">
    <source>
        <dbReference type="SAM" id="MobiDB-lite"/>
    </source>
</evidence>
<evidence type="ECO:0000256" key="1">
    <source>
        <dbReference type="ARBA" id="ARBA00004173"/>
    </source>
</evidence>
<feature type="chain" id="PRO_5040292337" evidence="6">
    <location>
        <begin position="22"/>
        <end position="192"/>
    </location>
</feature>
<dbReference type="InterPro" id="IPR040049">
    <property type="entry name" value="Ribosomal_mS25/mL61"/>
</dbReference>
<feature type="domain" description="Ribosomal protein/NADH dehydrogenase" evidence="7">
    <location>
        <begin position="102"/>
        <end position="141"/>
    </location>
</feature>
<dbReference type="EMBL" id="CAJVPK010000361">
    <property type="protein sequence ID" value="CAG8499674.1"/>
    <property type="molecule type" value="Genomic_DNA"/>
</dbReference>
<dbReference type="PANTHER" id="PTHR13274:SF2">
    <property type="entry name" value="SMALL RIBOSOMAL SUBUNIT PROTEIN MS25"/>
    <property type="match status" value="1"/>
</dbReference>
<dbReference type="PANTHER" id="PTHR13274">
    <property type="entry name" value="MITOCHONDRIAL RIBOSOMAL PROTEIN S25"/>
    <property type="match status" value="1"/>
</dbReference>
<feature type="region of interest" description="Disordered" evidence="5">
    <location>
        <begin position="39"/>
        <end position="65"/>
    </location>
</feature>
<keyword evidence="4" id="KW-0687">Ribonucleoprotein</keyword>
<sequence>MKFNAILILGALIGFFIMIQAIPIEDVNVKGIENSNGLKARDTAEHETELEKRQRTSNSGYSWYRDGNSTGNLRTGLGAVKLSPEVKKVSLTFTRKQDNAGARYFLRENLPRIAYHNPNVPIEVNISKEYGVKPILKIEFDPIPYYSPYYSPPLSPYSQSSSYRNRLIPSEPESIRYNERRMNSRYEKYEIK</sequence>
<name>A0A9N8ZLB4_9GLOM</name>
<dbReference type="Gene3D" id="3.40.30.10">
    <property type="entry name" value="Glutaredoxin"/>
    <property type="match status" value="1"/>
</dbReference>
<keyword evidence="6" id="KW-0732">Signal</keyword>
<comment type="subcellular location">
    <subcellularLocation>
        <location evidence="1">Mitochondrion</location>
    </subcellularLocation>
</comment>
<dbReference type="InterPro" id="IPR036249">
    <property type="entry name" value="Thioredoxin-like_sf"/>
</dbReference>
<evidence type="ECO:0000256" key="4">
    <source>
        <dbReference type="ARBA" id="ARBA00023274"/>
    </source>
</evidence>
<dbReference type="AlphaFoldDB" id="A0A9N8ZLB4"/>
<evidence type="ECO:0000256" key="2">
    <source>
        <dbReference type="ARBA" id="ARBA00022980"/>
    </source>
</evidence>
<keyword evidence="3" id="KW-0496">Mitochondrion</keyword>
<comment type="caution">
    <text evidence="8">The sequence shown here is derived from an EMBL/GenBank/DDBJ whole genome shotgun (WGS) entry which is preliminary data.</text>
</comment>
<dbReference type="SUPFAM" id="SSF52833">
    <property type="entry name" value="Thioredoxin-like"/>
    <property type="match status" value="1"/>
</dbReference>
<evidence type="ECO:0000259" key="7">
    <source>
        <dbReference type="Pfam" id="PF05047"/>
    </source>
</evidence>